<name>A0A1I6FXF4_9MICO</name>
<protein>
    <submittedName>
        <fullName evidence="2">Uncharacterized protein</fullName>
    </submittedName>
</protein>
<reference evidence="3" key="1">
    <citation type="submission" date="2016-10" db="EMBL/GenBank/DDBJ databases">
        <authorList>
            <person name="Varghese N."/>
            <person name="Submissions S."/>
        </authorList>
    </citation>
    <scope>NUCLEOTIDE SEQUENCE [LARGE SCALE GENOMIC DNA]</scope>
    <source>
        <strain evidence="3">CL127</strain>
    </source>
</reference>
<proteinExistence type="predicted"/>
<feature type="compositionally biased region" description="Polar residues" evidence="1">
    <location>
        <begin position="269"/>
        <end position="282"/>
    </location>
</feature>
<gene>
    <name evidence="2" type="ORF">SAMN04488591_0467</name>
</gene>
<evidence type="ECO:0000256" key="1">
    <source>
        <dbReference type="SAM" id="MobiDB-lite"/>
    </source>
</evidence>
<organism evidence="2 3">
    <name type="scientific">Microbacterium azadirachtae</name>
    <dbReference type="NCBI Taxonomy" id="582680"/>
    <lineage>
        <taxon>Bacteria</taxon>
        <taxon>Bacillati</taxon>
        <taxon>Actinomycetota</taxon>
        <taxon>Actinomycetes</taxon>
        <taxon>Micrococcales</taxon>
        <taxon>Microbacteriaceae</taxon>
        <taxon>Microbacterium</taxon>
    </lineage>
</organism>
<dbReference type="EMBL" id="FOYR01000001">
    <property type="protein sequence ID" value="SFR34613.1"/>
    <property type="molecule type" value="Genomic_DNA"/>
</dbReference>
<dbReference type="Proteomes" id="UP000198877">
    <property type="component" value="Unassembled WGS sequence"/>
</dbReference>
<sequence length="298" mass="32717">MGKSTDAGSSRDDLEAVDKELWRHPGARAVRRIKNVRRVYDVWQGFAQPMDQLLASCETDEEAIVALTRNVGDRTAGEQLTRLLDQSLLAYVAGLVAVVDQSRPIVDLLSPANQKAAATRGAALLAAHPEAVFLAKLRNYVLHYLAAPWQFAATFGEGQALRGEISLESEQLLEYDGWSTAKSYIRSAGPSIHIRPLIRPHFLATAEHTNWLLNTAWNDCASEIEQANLLIMKRNLILTGGATDGHDWEARVAHMHENTRRKDAGEPQTDFNTGLPLQNESSLRGAGNVPHTRGSGPS</sequence>
<evidence type="ECO:0000313" key="3">
    <source>
        <dbReference type="Proteomes" id="UP000198877"/>
    </source>
</evidence>
<dbReference type="AlphaFoldDB" id="A0A1I6FXF4"/>
<feature type="region of interest" description="Disordered" evidence="1">
    <location>
        <begin position="258"/>
        <end position="298"/>
    </location>
</feature>
<evidence type="ECO:0000313" key="2">
    <source>
        <dbReference type="EMBL" id="SFR34613.1"/>
    </source>
</evidence>
<accession>A0A1I6FXF4</accession>
<dbReference type="RefSeq" id="WP_139232191.1">
    <property type="nucleotide sequence ID" value="NZ_FOYR01000001.1"/>
</dbReference>